<dbReference type="RefSeq" id="WP_316513682.1">
    <property type="nucleotide sequence ID" value="NZ_OY726395.1"/>
</dbReference>
<organism evidence="2 3">
    <name type="scientific">[Mycobacterium] wendilense</name>
    <dbReference type="NCBI Taxonomy" id="3064284"/>
    <lineage>
        <taxon>Bacteria</taxon>
        <taxon>Bacillati</taxon>
        <taxon>Actinomycetota</taxon>
        <taxon>Actinomycetes</taxon>
        <taxon>Mycobacteriales</taxon>
        <taxon>Mycobacteriaceae</taxon>
        <taxon>Mycolicibacter</taxon>
    </lineage>
</organism>
<gene>
    <name evidence="2" type="ORF">MU0050_000164</name>
</gene>
<evidence type="ECO:0000259" key="1">
    <source>
        <dbReference type="Pfam" id="PF01370"/>
    </source>
</evidence>
<name>A0ABM9M880_9MYCO</name>
<evidence type="ECO:0000313" key="3">
    <source>
        <dbReference type="Proteomes" id="UP001190466"/>
    </source>
</evidence>
<dbReference type="InterPro" id="IPR001509">
    <property type="entry name" value="Epimerase_deHydtase"/>
</dbReference>
<sequence length="297" mass="32198">MRVLVAGATSVPGIPVVRDLVARGHEVVGLTRAPGATATIAAAGARPVVVDVFDAAQLTEVLAEHRPEVVVSLLTTLPKRGPMRLSDFEPARRLWSDGVNNLLAAAHRSGVRRVVAESVIFAYGYGPDGPALLEESDPYPMPPPAGGEAMLTALRGMEQRVLDADGIVLRYGFFYGDEVPHMRTMRRMVRFWALPVPSGRSMLSFIHIDDVARTTVDAVERGRGGELYNIVDDRPESFGDFIRALATRVRAPRPLTVPNRLFAVAAPYAALAMGNTWLPLSNAKAKAEFGWTPITRP</sequence>
<keyword evidence="3" id="KW-1185">Reference proteome</keyword>
<dbReference type="Pfam" id="PF01370">
    <property type="entry name" value="Epimerase"/>
    <property type="match status" value="1"/>
</dbReference>
<dbReference type="EMBL" id="OY726395">
    <property type="protein sequence ID" value="CAJ1578697.1"/>
    <property type="molecule type" value="Genomic_DNA"/>
</dbReference>
<dbReference type="SUPFAM" id="SSF51735">
    <property type="entry name" value="NAD(P)-binding Rossmann-fold domains"/>
    <property type="match status" value="1"/>
</dbReference>
<feature type="domain" description="NAD-dependent epimerase/dehydratase" evidence="1">
    <location>
        <begin position="3"/>
        <end position="230"/>
    </location>
</feature>
<dbReference type="Proteomes" id="UP001190466">
    <property type="component" value="Chromosome"/>
</dbReference>
<reference evidence="2 3" key="1">
    <citation type="submission" date="2023-08" db="EMBL/GenBank/DDBJ databases">
        <authorList>
            <person name="Folkvardsen B D."/>
            <person name="Norman A."/>
        </authorList>
    </citation>
    <scope>NUCLEOTIDE SEQUENCE [LARGE SCALE GENOMIC DNA]</scope>
    <source>
        <strain evidence="2 3">Mu0050</strain>
    </source>
</reference>
<evidence type="ECO:0000313" key="2">
    <source>
        <dbReference type="EMBL" id="CAJ1578697.1"/>
    </source>
</evidence>
<protein>
    <submittedName>
        <fullName evidence="2">NAD(P)-dependent oxidoreductase</fullName>
    </submittedName>
</protein>
<accession>A0ABM9M880</accession>
<dbReference type="PANTHER" id="PTHR48079">
    <property type="entry name" value="PROTEIN YEEZ"/>
    <property type="match status" value="1"/>
</dbReference>
<dbReference type="PANTHER" id="PTHR48079:SF6">
    <property type="entry name" value="NAD(P)-BINDING DOMAIN-CONTAINING PROTEIN-RELATED"/>
    <property type="match status" value="1"/>
</dbReference>
<dbReference type="InterPro" id="IPR036291">
    <property type="entry name" value="NAD(P)-bd_dom_sf"/>
</dbReference>
<dbReference type="Gene3D" id="3.40.50.720">
    <property type="entry name" value="NAD(P)-binding Rossmann-like Domain"/>
    <property type="match status" value="1"/>
</dbReference>
<proteinExistence type="predicted"/>
<dbReference type="InterPro" id="IPR051783">
    <property type="entry name" value="NAD(P)-dependent_oxidoreduct"/>
</dbReference>